<evidence type="ECO:0000313" key="6">
    <source>
        <dbReference type="Proteomes" id="UP000565698"/>
    </source>
</evidence>
<dbReference type="InterPro" id="IPR035742">
    <property type="entry name" value="SPRY/PRY_FSD1"/>
</dbReference>
<keyword evidence="6" id="KW-1185">Reference proteome</keyword>
<evidence type="ECO:0000259" key="4">
    <source>
        <dbReference type="PROSITE" id="PS50853"/>
    </source>
</evidence>
<dbReference type="PROSITE" id="PS50188">
    <property type="entry name" value="B302_SPRY"/>
    <property type="match status" value="1"/>
</dbReference>
<dbReference type="Gene3D" id="1.20.5.170">
    <property type="match status" value="1"/>
</dbReference>
<dbReference type="PRINTS" id="PR01407">
    <property type="entry name" value="BUTYPHLNCDUF"/>
</dbReference>
<dbReference type="SUPFAM" id="SSF49265">
    <property type="entry name" value="Fibronectin type III"/>
    <property type="match status" value="1"/>
</dbReference>
<sequence length="487" mass="54677">ETLQRIVSNLANKNGEIRNFIDMLNRTITNIQANSSNAISELDEEFDGLYSILDEMKGSMTSTIQQEKARKIQALQDQLSQCSNALESSEELRELAAQSLDIKDPVEFLKVENTKWIFTMASAFRISLKPTVSESMTHLMVDFTLEKRTLQAVNFLPVPKAPEIDLAACLVADNCVRVSWRMPEGDSRIDHFVLEYRKTNFDGFPRVKDEQHWELIDYIKANEYTLSGLKFDTKYMNFRVQAHNKAVAGEYSDPVTLETKAFVFSLDSTSSHLNLKVEDTYVEWDATGGKGQEKVKGKENKSTSGALSPKRTVNTRSSPRGSRDRFTGESYTVLGDTAVESGQHYWEVRAQKDCKSYSVGVTYRNMGKFDQLGKTNSSWCICINNWLQTTVSAKHNNKTKTLDVPVPDRIGVYCDFDGGQLAFYNANSKELLHIFRTKFTQPLLPGFMIWCGGLTVTTGLQVPSAVNMLQKSENGLSGSTSSLNNIA</sequence>
<feature type="compositionally biased region" description="Polar residues" evidence="2">
    <location>
        <begin position="302"/>
        <end position="320"/>
    </location>
</feature>
<dbReference type="EMBL" id="VXBW01003006">
    <property type="protein sequence ID" value="NXP06864.1"/>
    <property type="molecule type" value="Genomic_DNA"/>
</dbReference>
<dbReference type="InterPro" id="IPR043136">
    <property type="entry name" value="B30.2/SPRY_sf"/>
</dbReference>
<dbReference type="InterPro" id="IPR003961">
    <property type="entry name" value="FN3_dom"/>
</dbReference>
<dbReference type="Gene3D" id="2.60.40.10">
    <property type="entry name" value="Immunoglobulins"/>
    <property type="match status" value="1"/>
</dbReference>
<dbReference type="OrthoDB" id="9927450at2759"/>
<dbReference type="Gene3D" id="2.60.120.920">
    <property type="match status" value="1"/>
</dbReference>
<dbReference type="InterPro" id="IPR013320">
    <property type="entry name" value="ConA-like_dom_sf"/>
</dbReference>
<evidence type="ECO:0000313" key="5">
    <source>
        <dbReference type="EMBL" id="NXP06864.1"/>
    </source>
</evidence>
<dbReference type="PANTHER" id="PTHR24099:SF8">
    <property type="entry name" value="FSD1-LIKE PROTEIN"/>
    <property type="match status" value="1"/>
</dbReference>
<dbReference type="InterPro" id="IPR003877">
    <property type="entry name" value="SPRY_dom"/>
</dbReference>
<dbReference type="PROSITE" id="PS50853">
    <property type="entry name" value="FN3"/>
    <property type="match status" value="1"/>
</dbReference>
<feature type="domain" description="Fibronectin type-III" evidence="4">
    <location>
        <begin position="158"/>
        <end position="262"/>
    </location>
</feature>
<keyword evidence="1" id="KW-0175">Coiled coil</keyword>
<organism evidence="5 6">
    <name type="scientific">Thinocorus orbignyianus</name>
    <dbReference type="NCBI Taxonomy" id="161742"/>
    <lineage>
        <taxon>Eukaryota</taxon>
        <taxon>Metazoa</taxon>
        <taxon>Chordata</taxon>
        <taxon>Craniata</taxon>
        <taxon>Vertebrata</taxon>
        <taxon>Euteleostomi</taxon>
        <taxon>Archelosauria</taxon>
        <taxon>Archosauria</taxon>
        <taxon>Dinosauria</taxon>
        <taxon>Saurischia</taxon>
        <taxon>Theropoda</taxon>
        <taxon>Coelurosauria</taxon>
        <taxon>Aves</taxon>
        <taxon>Neognathae</taxon>
        <taxon>Neoaves</taxon>
        <taxon>Aequornithes</taxon>
        <taxon>Ciconiiformes</taxon>
        <taxon>Thinocoridae</taxon>
        <taxon>Thinocorus</taxon>
    </lineage>
</organism>
<feature type="region of interest" description="Disordered" evidence="2">
    <location>
        <begin position="290"/>
        <end position="327"/>
    </location>
</feature>
<gene>
    <name evidence="5" type="primary">Fsd1l</name>
    <name evidence="5" type="ORF">THIORB_R12709</name>
</gene>
<dbReference type="InterPro" id="IPR013783">
    <property type="entry name" value="Ig-like_fold"/>
</dbReference>
<dbReference type="Pfam" id="PF00041">
    <property type="entry name" value="fn3"/>
    <property type="match status" value="1"/>
</dbReference>
<protein>
    <submittedName>
        <fullName evidence="5">FSD1L protein</fullName>
    </submittedName>
</protein>
<feature type="compositionally biased region" description="Basic and acidic residues" evidence="2">
    <location>
        <begin position="291"/>
        <end position="301"/>
    </location>
</feature>
<feature type="domain" description="B30.2/SPRY" evidence="3">
    <location>
        <begin position="273"/>
        <end position="465"/>
    </location>
</feature>
<dbReference type="CDD" id="cd00063">
    <property type="entry name" value="FN3"/>
    <property type="match status" value="1"/>
</dbReference>
<feature type="non-terminal residue" evidence="5">
    <location>
        <position position="1"/>
    </location>
</feature>
<evidence type="ECO:0000256" key="2">
    <source>
        <dbReference type="SAM" id="MobiDB-lite"/>
    </source>
</evidence>
<dbReference type="PANTHER" id="PTHR24099">
    <property type="entry name" value="E3 UBIQUITIN-PROTEIN LIGASE TRIM36-RELATED"/>
    <property type="match status" value="1"/>
</dbReference>
<name>A0A7L1XD25_9AVES</name>
<dbReference type="InterPro" id="IPR003879">
    <property type="entry name" value="Butyrophylin_SPRY"/>
</dbReference>
<comment type="caution">
    <text evidence="5">The sequence shown here is derived from an EMBL/GenBank/DDBJ whole genome shotgun (WGS) entry which is preliminary data.</text>
</comment>
<dbReference type="InterPro" id="IPR036116">
    <property type="entry name" value="FN3_sf"/>
</dbReference>
<dbReference type="SMART" id="SM00449">
    <property type="entry name" value="SPRY"/>
    <property type="match status" value="1"/>
</dbReference>
<dbReference type="InterPro" id="IPR050617">
    <property type="entry name" value="E3_ligase_FN3/SPRY"/>
</dbReference>
<dbReference type="Pfam" id="PF00622">
    <property type="entry name" value="SPRY"/>
    <property type="match status" value="1"/>
</dbReference>
<dbReference type="Proteomes" id="UP000565698">
    <property type="component" value="Unassembled WGS sequence"/>
</dbReference>
<dbReference type="SMART" id="SM00060">
    <property type="entry name" value="FN3"/>
    <property type="match status" value="1"/>
</dbReference>
<feature type="non-terminal residue" evidence="5">
    <location>
        <position position="487"/>
    </location>
</feature>
<proteinExistence type="predicted"/>
<evidence type="ECO:0000256" key="1">
    <source>
        <dbReference type="ARBA" id="ARBA00023054"/>
    </source>
</evidence>
<dbReference type="InterPro" id="IPR001870">
    <property type="entry name" value="B30.2/SPRY"/>
</dbReference>
<evidence type="ECO:0000259" key="3">
    <source>
        <dbReference type="PROSITE" id="PS50188"/>
    </source>
</evidence>
<dbReference type="SUPFAM" id="SSF49899">
    <property type="entry name" value="Concanavalin A-like lectins/glucanases"/>
    <property type="match status" value="1"/>
</dbReference>
<accession>A0A7L1XD25</accession>
<dbReference type="CDD" id="cd12901">
    <property type="entry name" value="SPRY_PRY_FSD1"/>
    <property type="match status" value="1"/>
</dbReference>
<dbReference type="AlphaFoldDB" id="A0A7L1XD25"/>
<reference evidence="5 6" key="1">
    <citation type="submission" date="2019-09" db="EMBL/GenBank/DDBJ databases">
        <title>Bird 10,000 Genomes (B10K) Project - Family phase.</title>
        <authorList>
            <person name="Zhang G."/>
        </authorList>
    </citation>
    <scope>NUCLEOTIDE SEQUENCE [LARGE SCALE GENOMIC DNA]</scope>
    <source>
        <strain evidence="5">B10K-DU-002-47</strain>
        <tissue evidence="5">Muscle</tissue>
    </source>
</reference>